<dbReference type="InterPro" id="IPR009739">
    <property type="entry name" value="LprI-like_N"/>
</dbReference>
<dbReference type="RefSeq" id="WP_106714807.1">
    <property type="nucleotide sequence ID" value="NZ_JACHXT010000002.1"/>
</dbReference>
<accession>A0A2P7AZ68</accession>
<protein>
    <submittedName>
        <fullName evidence="2">Urease-associated protein</fullName>
    </submittedName>
</protein>
<comment type="caution">
    <text evidence="2">The sequence shown here is derived from an EMBL/GenBank/DDBJ whole genome shotgun (WGS) entry which is preliminary data.</text>
</comment>
<dbReference type="AlphaFoldDB" id="A0A2P7AZ68"/>
<name>A0A2P7AZ68_9HYPH</name>
<dbReference type="EMBL" id="PGGN01000001">
    <property type="protein sequence ID" value="PSH59506.1"/>
    <property type="molecule type" value="Genomic_DNA"/>
</dbReference>
<reference evidence="3" key="1">
    <citation type="submission" date="2017-11" db="EMBL/GenBank/DDBJ databases">
        <authorList>
            <person name="Kuznetsova I."/>
            <person name="Sazanova A."/>
            <person name="Chirak E."/>
            <person name="Safronova V."/>
            <person name="Willems A."/>
        </authorList>
    </citation>
    <scope>NUCLEOTIDE SEQUENCE [LARGE SCALE GENOMIC DNA]</scope>
    <source>
        <strain evidence="3">PEPV15</strain>
    </source>
</reference>
<proteinExistence type="predicted"/>
<evidence type="ECO:0000259" key="1">
    <source>
        <dbReference type="Pfam" id="PF07007"/>
    </source>
</evidence>
<gene>
    <name evidence="2" type="ORF">CU100_01590</name>
</gene>
<dbReference type="PANTHER" id="PTHR39176:SF1">
    <property type="entry name" value="PERIPLASMIC PROTEIN"/>
    <property type="match status" value="1"/>
</dbReference>
<dbReference type="Proteomes" id="UP000241158">
    <property type="component" value="Unassembled WGS sequence"/>
</dbReference>
<dbReference type="Pfam" id="PF07007">
    <property type="entry name" value="LprI"/>
    <property type="match status" value="1"/>
</dbReference>
<evidence type="ECO:0000313" key="3">
    <source>
        <dbReference type="Proteomes" id="UP000241158"/>
    </source>
</evidence>
<sequence length="139" mass="14992">MRVLPVVLVTVVLAAGPSGRSVNAAETCDKSSSSQADLNECYGKAYKKADSELNAIYKQINERLKDRPATAKLLVAAQKAWIAFRDAECNFSTSASAEGSIYPMTQAICLEGLTTRRIDELKNYLGCEEGDLSCPVPAQ</sequence>
<dbReference type="PANTHER" id="PTHR39176">
    <property type="entry name" value="PERIPLASMIC PROTEIN-RELATED"/>
    <property type="match status" value="1"/>
</dbReference>
<keyword evidence="3" id="KW-1185">Reference proteome</keyword>
<feature type="domain" description="Lysozyme inhibitor LprI-like N-terminal" evidence="1">
    <location>
        <begin position="28"/>
        <end position="121"/>
    </location>
</feature>
<dbReference type="Gene3D" id="1.20.1270.180">
    <property type="match status" value="1"/>
</dbReference>
<evidence type="ECO:0000313" key="2">
    <source>
        <dbReference type="EMBL" id="PSH59506.1"/>
    </source>
</evidence>
<dbReference type="OrthoDB" id="7340239at2"/>
<organism evidence="2 3">
    <name type="scientific">Phyllobacterium endophyticum</name>
    <dbReference type="NCBI Taxonomy" id="1149773"/>
    <lineage>
        <taxon>Bacteria</taxon>
        <taxon>Pseudomonadati</taxon>
        <taxon>Pseudomonadota</taxon>
        <taxon>Alphaproteobacteria</taxon>
        <taxon>Hyphomicrobiales</taxon>
        <taxon>Phyllobacteriaceae</taxon>
        <taxon>Phyllobacterium</taxon>
    </lineage>
</organism>